<evidence type="ECO:0000313" key="12">
    <source>
        <dbReference type="Proteomes" id="UP000006852"/>
    </source>
</evidence>
<dbReference type="Pfam" id="PF12762">
    <property type="entry name" value="DDE_Tnp_IS1595"/>
    <property type="match status" value="1"/>
</dbReference>
<dbReference type="EMBL" id="CP002631">
    <property type="protein sequence ID" value="AEB14097.1"/>
    <property type="molecule type" value="Genomic_DNA"/>
</dbReference>
<dbReference type="PANTHER" id="PTHR47163:SF2">
    <property type="entry name" value="SI:DKEY-17M8.2"/>
    <property type="match status" value="1"/>
</dbReference>
<dbReference type="EMBL" id="CP002631">
    <property type="protein sequence ID" value="AEB13324.1"/>
    <property type="molecule type" value="Genomic_DNA"/>
</dbReference>
<sequence length="303" mass="34834">MTFFDFMIKFPTEKAVIKYFLKIRYNDVLICPHCGSKVRVQHRNDNLKLCNCHNCNNTFSPFKNTIFEKSSTDLRKWFYAIHLFLNSKKGISGLQLQREIGVTYKTAWRMLKQIRSAMGNTDMSKAFEAMVEIDETYIGGKPRKMNGETEPSKRGRGTKKTPVVGVKERSSSHVFAKVALPNEEGKKLTGKQLFNILDSVCKKDATVLTDDFRGYNFMNHKNTNKNNYYRISVNHLESIYSLGNGLHTNGIESFWALLKRGILGIYHHVSVDYLQEYVNEFCFRQNNGTSSFDVLLKQGIFAA</sequence>
<feature type="region of interest" description="Disordered" evidence="1">
    <location>
        <begin position="140"/>
        <end position="163"/>
    </location>
</feature>
<dbReference type="EMBL" id="CP002631">
    <property type="protein sequence ID" value="AEB13240.1"/>
    <property type="molecule type" value="Genomic_DNA"/>
</dbReference>
<dbReference type="KEGG" id="tsu:Tresu_0281"/>
<geneLocation type="plasmid" evidence="11 12">
    <name>pTRESU01</name>
</geneLocation>
<reference evidence="12" key="3">
    <citation type="submission" date="2011-04" db="EMBL/GenBank/DDBJ databases">
        <title>The complete genome of plasmid of Treponema succinifaciens DSM 2489.</title>
        <authorList>
            <person name="Lucas S."/>
            <person name="Copeland A."/>
            <person name="Lapidus A."/>
            <person name="Bruce D."/>
            <person name="Goodwin L."/>
            <person name="Pitluck S."/>
            <person name="Peters L."/>
            <person name="Kyrpides N."/>
            <person name="Mavromatis K."/>
            <person name="Ivanova N."/>
            <person name="Ovchinnikova G."/>
            <person name="Teshima H."/>
            <person name="Detter J.C."/>
            <person name="Tapia R."/>
            <person name="Han C."/>
            <person name="Land M."/>
            <person name="Hauser L."/>
            <person name="Markowitz V."/>
            <person name="Cheng J.-F."/>
            <person name="Hugenholtz P."/>
            <person name="Woyke T."/>
            <person name="Wu D."/>
            <person name="Gronow S."/>
            <person name="Wellnitz S."/>
            <person name="Brambilla E."/>
            <person name="Klenk H.-P."/>
            <person name="Eisen J.A."/>
        </authorList>
    </citation>
    <scope>NUCLEOTIDE SEQUENCE [LARGE SCALE GENOMIC DNA]</scope>
    <source>
        <strain evidence="12">ATCC 33096 / DSM 2489 / 6091</strain>
        <plasmid evidence="12">Plasmid pTRESU01</plasmid>
    </source>
</reference>
<evidence type="ECO:0000313" key="9">
    <source>
        <dbReference type="EMBL" id="AEB14262.1"/>
    </source>
</evidence>
<evidence type="ECO:0000259" key="2">
    <source>
        <dbReference type="SMART" id="SM01126"/>
    </source>
</evidence>
<dbReference type="EMBL" id="CP002631">
    <property type="protein sequence ID" value="AEB13222.1"/>
    <property type="molecule type" value="Genomic_DNA"/>
</dbReference>
<dbReference type="PANTHER" id="PTHR47163">
    <property type="entry name" value="DDE_TNP_IS1595 DOMAIN-CONTAINING PROTEIN"/>
    <property type="match status" value="1"/>
</dbReference>
<reference evidence="12" key="2">
    <citation type="submission" date="2011-04" db="EMBL/GenBank/DDBJ databases">
        <title>The complete genome of chromosome of Treponema succinifaciens DSM 2489.</title>
        <authorList>
            <person name="Lucas S."/>
            <person name="Copeland A."/>
            <person name="Lapidus A."/>
            <person name="Bruce D."/>
            <person name="Goodwin L."/>
            <person name="Pitluck S."/>
            <person name="Peters L."/>
            <person name="Kyrpides N."/>
            <person name="Mavromatis K."/>
            <person name="Ivanova N."/>
            <person name="Ovchinnikova G."/>
            <person name="Teshima H."/>
            <person name="Detter J.C."/>
            <person name="Tapia R."/>
            <person name="Han C."/>
            <person name="Land M."/>
            <person name="Hauser L."/>
            <person name="Markowitz V."/>
            <person name="Cheng J.-F."/>
            <person name="Hugenholtz P."/>
            <person name="Woyke T."/>
            <person name="Wu D."/>
            <person name="Gronow S."/>
            <person name="Wellnitz S."/>
            <person name="Brambilla E."/>
            <person name="Klenk H.-P."/>
            <person name="Eisen J.A."/>
        </authorList>
    </citation>
    <scope>NUCLEOTIDE SEQUENCE [LARGE SCALE GENOMIC DNA]</scope>
    <source>
        <strain evidence="12">ATCC 33096 / DSM 2489 / 6091</strain>
    </source>
</reference>
<dbReference type="KEGG" id="tsu:Tresu_1355"/>
<dbReference type="EMBL" id="CP002631">
    <property type="protein sequence ID" value="AEB14262.1"/>
    <property type="molecule type" value="Genomic_DNA"/>
</dbReference>
<feature type="domain" description="ISXO2-like transposase" evidence="2">
    <location>
        <begin position="126"/>
        <end position="286"/>
    </location>
</feature>
<dbReference type="InterPro" id="IPR024445">
    <property type="entry name" value="Tnp_ISXO2-like"/>
</dbReference>
<dbReference type="KEGG" id="tsu:Tresu_0262"/>
<reference evidence="9 12" key="1">
    <citation type="journal article" date="2011" name="Stand. Genomic Sci.">
        <title>Complete genome sequence of Treponema succinifaciens type strain (6091).</title>
        <authorList>
            <person name="Han C."/>
            <person name="Gronow S."/>
            <person name="Teshima H."/>
            <person name="Lapidus A."/>
            <person name="Nolan M."/>
            <person name="Lucas S."/>
            <person name="Hammon N."/>
            <person name="Deshpande S."/>
            <person name="Cheng J.F."/>
            <person name="Zeytun A."/>
            <person name="Tapia R."/>
            <person name="Goodwin L."/>
            <person name="Pitluck S."/>
            <person name="Liolios K."/>
            <person name="Pagani I."/>
            <person name="Ivanova N."/>
            <person name="Mavromatis K."/>
            <person name="Mikhailova N."/>
            <person name="Huntemann M."/>
            <person name="Pati A."/>
            <person name="Chen A."/>
            <person name="Palaniappan K."/>
            <person name="Land M."/>
            <person name="Hauser L."/>
            <person name="Brambilla E.M."/>
            <person name="Rohde M."/>
            <person name="Goker M."/>
            <person name="Woyke T."/>
            <person name="Bristow J."/>
            <person name="Eisen J.A."/>
            <person name="Markowitz V."/>
            <person name="Hugenholtz P."/>
            <person name="Kyrpides N.C."/>
            <person name="Klenk H.P."/>
            <person name="Detter J.C."/>
        </authorList>
    </citation>
    <scope>NUCLEOTIDE SEQUENCE [LARGE SCALE GENOMIC DNA]</scope>
    <source>
        <strain evidence="12">ATCC 33096 / DSM 2489 / 6091</strain>
        <strain evidence="9">DSM 2489</strain>
    </source>
</reference>
<evidence type="ECO:0000313" key="6">
    <source>
        <dbReference type="EMBL" id="AEB13649.1"/>
    </source>
</evidence>
<evidence type="ECO:0000313" key="4">
    <source>
        <dbReference type="EMBL" id="AEB13240.1"/>
    </source>
</evidence>
<evidence type="ECO:0000256" key="1">
    <source>
        <dbReference type="SAM" id="MobiDB-lite"/>
    </source>
</evidence>
<dbReference type="EMBL" id="CP002631">
    <property type="protein sequence ID" value="AEB13649.1"/>
    <property type="molecule type" value="Genomic_DNA"/>
</dbReference>
<dbReference type="KEGG" id="tsu:Tresu_1186"/>
<organism evidence="9 12">
    <name type="scientific">Treponema succinifaciens (strain ATCC 33096 / DSM 2489 / 6091)</name>
    <dbReference type="NCBI Taxonomy" id="869209"/>
    <lineage>
        <taxon>Bacteria</taxon>
        <taxon>Pseudomonadati</taxon>
        <taxon>Spirochaetota</taxon>
        <taxon>Spirochaetia</taxon>
        <taxon>Spirochaetales</taxon>
        <taxon>Treponemataceae</taxon>
        <taxon>Treponema</taxon>
    </lineage>
</organism>
<dbReference type="Proteomes" id="UP000006852">
    <property type="component" value="Plasmid pTRESU01"/>
</dbReference>
<dbReference type="KEGG" id="tsu:Tresu_0711"/>
<gene>
    <name evidence="3" type="ordered locus">Tresu_0262</name>
    <name evidence="4" type="ordered locus">Tresu_0281</name>
    <name evidence="5" type="ordered locus">Tresu_0371</name>
    <name evidence="6" type="ordered locus">Tresu_0711</name>
    <name evidence="7" type="ordered locus">Tresu_1025</name>
    <name evidence="8" type="ordered locus">Tresu_1186</name>
    <name evidence="9" type="ordered locus">Tresu_1355</name>
    <name evidence="10" type="ordered locus">Tresu_2046</name>
    <name evidence="11" type="ordered locus">Tresu_2704</name>
</gene>
<dbReference type="EMBL" id="CP002632">
    <property type="protein sequence ID" value="AEB15560.1"/>
    <property type="molecule type" value="Genomic_DNA"/>
</dbReference>
<evidence type="ECO:0000313" key="3">
    <source>
        <dbReference type="EMBL" id="AEB13222.1"/>
    </source>
</evidence>
<keyword evidence="11" id="KW-0614">Plasmid</keyword>
<dbReference type="NCBIfam" id="NF033547">
    <property type="entry name" value="transpos_IS1595"/>
    <property type="match status" value="1"/>
</dbReference>
<protein>
    <recommendedName>
        <fullName evidence="2">ISXO2-like transposase domain-containing protein</fullName>
    </recommendedName>
</protein>
<dbReference type="Proteomes" id="UP000006852">
    <property type="component" value="Chromosome"/>
</dbReference>
<dbReference type="RefSeq" id="WP_013700533.1">
    <property type="nucleotide sequence ID" value="NC_015385.1"/>
</dbReference>
<proteinExistence type="predicted"/>
<dbReference type="EMBL" id="CP002631">
    <property type="protein sequence ID" value="AEB14918.1"/>
    <property type="molecule type" value="Genomic_DNA"/>
</dbReference>
<evidence type="ECO:0000313" key="10">
    <source>
        <dbReference type="EMBL" id="AEB14918.1"/>
    </source>
</evidence>
<dbReference type="OrthoDB" id="271821at2"/>
<evidence type="ECO:0000313" key="8">
    <source>
        <dbReference type="EMBL" id="AEB14097.1"/>
    </source>
</evidence>
<dbReference type="KEGG" id="tsu:Tresu_2046"/>
<dbReference type="HOGENOM" id="CLU_044348_1_2_12"/>
<dbReference type="KEGG" id="tsu:Tresu_0371"/>
<dbReference type="EMBL" id="CP002631">
    <property type="protein sequence ID" value="AEB13944.1"/>
    <property type="molecule type" value="Genomic_DNA"/>
</dbReference>
<dbReference type="eggNOG" id="COG3677">
    <property type="taxonomic scope" value="Bacteria"/>
</dbReference>
<dbReference type="AlphaFoldDB" id="F2NS26"/>
<evidence type="ECO:0000313" key="5">
    <source>
        <dbReference type="EMBL" id="AEB13324.1"/>
    </source>
</evidence>
<name>F2NS26_TRES6</name>
<dbReference type="GeneID" id="302999791"/>
<evidence type="ECO:0000313" key="7">
    <source>
        <dbReference type="EMBL" id="AEB13944.1"/>
    </source>
</evidence>
<keyword evidence="12" id="KW-1185">Reference proteome</keyword>
<accession>F2NS26</accession>
<evidence type="ECO:0000313" key="11">
    <source>
        <dbReference type="EMBL" id="AEB15560.1"/>
    </source>
</evidence>
<dbReference type="KEGG" id="tsu:Tresu_2704"/>
<dbReference type="InterPro" id="IPR053164">
    <property type="entry name" value="IS1016-like_transposase"/>
</dbReference>
<dbReference type="SMART" id="SM01126">
    <property type="entry name" value="DDE_Tnp_IS1595"/>
    <property type="match status" value="1"/>
</dbReference>
<dbReference type="KEGG" id="tsu:Tresu_1025"/>